<gene>
    <name evidence="9" type="ORF">LCGC14_2734660</name>
</gene>
<dbReference type="GO" id="GO:0005737">
    <property type="term" value="C:cytoplasm"/>
    <property type="evidence" value="ECO:0007669"/>
    <property type="project" value="TreeGrafter"/>
</dbReference>
<feature type="domain" description="HD" evidence="8">
    <location>
        <begin position="12"/>
        <end position="92"/>
    </location>
</feature>
<evidence type="ECO:0000256" key="7">
    <source>
        <dbReference type="ARBA" id="ARBA00022801"/>
    </source>
</evidence>
<dbReference type="PANTHER" id="PTHR11845">
    <property type="entry name" value="5'-DEOXYNUCLEOTIDASE HDDC2"/>
    <property type="match status" value="1"/>
</dbReference>
<dbReference type="AlphaFoldDB" id="A0A0F9BF52"/>
<accession>A0A0F9BF52</accession>
<dbReference type="InterPro" id="IPR003607">
    <property type="entry name" value="HD/PDEase_dom"/>
</dbReference>
<protein>
    <recommendedName>
        <fullName evidence="5">5'-deoxynucleotidase</fullName>
        <ecNumber evidence="5">3.1.3.89</ecNumber>
    </recommendedName>
</protein>
<evidence type="ECO:0000256" key="2">
    <source>
        <dbReference type="ARBA" id="ARBA00001936"/>
    </source>
</evidence>
<comment type="cofactor">
    <cofactor evidence="2">
        <name>Mn(2+)</name>
        <dbReference type="ChEBI" id="CHEBI:29035"/>
    </cofactor>
</comment>
<keyword evidence="7" id="KW-0378">Hydrolase</keyword>
<dbReference type="Gene3D" id="1.10.3210.10">
    <property type="entry name" value="Hypothetical protein af1432"/>
    <property type="match status" value="1"/>
</dbReference>
<name>A0A0F9BF52_9ZZZZ</name>
<dbReference type="InterPro" id="IPR039356">
    <property type="entry name" value="YfbR/HDDC2"/>
</dbReference>
<comment type="caution">
    <text evidence="9">The sequence shown here is derived from an EMBL/GenBank/DDBJ whole genome shotgun (WGS) entry which is preliminary data.</text>
</comment>
<comment type="catalytic activity">
    <reaction evidence="1">
        <text>a 2'-deoxyribonucleoside 5'-phosphate + H2O = a 2'-deoxyribonucleoside + phosphate</text>
        <dbReference type="Rhea" id="RHEA:36167"/>
        <dbReference type="ChEBI" id="CHEBI:15377"/>
        <dbReference type="ChEBI" id="CHEBI:18274"/>
        <dbReference type="ChEBI" id="CHEBI:43474"/>
        <dbReference type="ChEBI" id="CHEBI:65317"/>
        <dbReference type="EC" id="3.1.3.89"/>
    </reaction>
</comment>
<reference evidence="9" key="1">
    <citation type="journal article" date="2015" name="Nature">
        <title>Complex archaea that bridge the gap between prokaryotes and eukaryotes.</title>
        <authorList>
            <person name="Spang A."/>
            <person name="Saw J.H."/>
            <person name="Jorgensen S.L."/>
            <person name="Zaremba-Niedzwiedzka K."/>
            <person name="Martijn J."/>
            <person name="Lind A.E."/>
            <person name="van Eijk R."/>
            <person name="Schleper C."/>
            <person name="Guy L."/>
            <person name="Ettema T.J."/>
        </authorList>
    </citation>
    <scope>NUCLEOTIDE SEQUENCE</scope>
</reference>
<dbReference type="Pfam" id="PF13023">
    <property type="entry name" value="HD_3"/>
    <property type="match status" value="1"/>
</dbReference>
<dbReference type="EMBL" id="LAZR01049599">
    <property type="protein sequence ID" value="KKK89284.1"/>
    <property type="molecule type" value="Genomic_DNA"/>
</dbReference>
<dbReference type="EC" id="3.1.3.89" evidence="5"/>
<comment type="subunit">
    <text evidence="4">Homodimer.</text>
</comment>
<dbReference type="GO" id="GO:0002953">
    <property type="term" value="F:5'-deoxynucleotidase activity"/>
    <property type="evidence" value="ECO:0007669"/>
    <property type="project" value="UniProtKB-EC"/>
</dbReference>
<evidence type="ECO:0000256" key="3">
    <source>
        <dbReference type="ARBA" id="ARBA00001941"/>
    </source>
</evidence>
<evidence type="ECO:0000256" key="4">
    <source>
        <dbReference type="ARBA" id="ARBA00011738"/>
    </source>
</evidence>
<dbReference type="CDD" id="cd00077">
    <property type="entry name" value="HDc"/>
    <property type="match status" value="1"/>
</dbReference>
<dbReference type="PANTHER" id="PTHR11845:SF13">
    <property type="entry name" value="5'-DEOXYNUCLEOTIDASE HDDC2"/>
    <property type="match status" value="1"/>
</dbReference>
<comment type="cofactor">
    <cofactor evidence="3">
        <name>Co(2+)</name>
        <dbReference type="ChEBI" id="CHEBI:48828"/>
    </cofactor>
</comment>
<keyword evidence="6" id="KW-0479">Metal-binding</keyword>
<organism evidence="9">
    <name type="scientific">marine sediment metagenome</name>
    <dbReference type="NCBI Taxonomy" id="412755"/>
    <lineage>
        <taxon>unclassified sequences</taxon>
        <taxon>metagenomes</taxon>
        <taxon>ecological metagenomes</taxon>
    </lineage>
</organism>
<evidence type="ECO:0000313" key="9">
    <source>
        <dbReference type="EMBL" id="KKK89284.1"/>
    </source>
</evidence>
<sequence length="128" mass="14994">MKNALNFLIEANKLKEMPRTGWVLMQVKNPESIACHTFRLAVTAWLMSEKAGLNVERAIKIALFHDLGEVYTGDVTPFGYYQGLSRKKKTDEKLLMKWVRLSRNEKEKRAKVKFKREKKSFLKLIITY</sequence>
<proteinExistence type="predicted"/>
<evidence type="ECO:0000259" key="8">
    <source>
        <dbReference type="Pfam" id="PF13023"/>
    </source>
</evidence>
<dbReference type="SUPFAM" id="SSF109604">
    <property type="entry name" value="HD-domain/PDEase-like"/>
    <property type="match status" value="1"/>
</dbReference>
<evidence type="ECO:0000256" key="1">
    <source>
        <dbReference type="ARBA" id="ARBA00001638"/>
    </source>
</evidence>
<dbReference type="InterPro" id="IPR006674">
    <property type="entry name" value="HD_domain"/>
</dbReference>
<evidence type="ECO:0000256" key="6">
    <source>
        <dbReference type="ARBA" id="ARBA00022723"/>
    </source>
</evidence>
<evidence type="ECO:0000256" key="5">
    <source>
        <dbReference type="ARBA" id="ARBA00012964"/>
    </source>
</evidence>
<dbReference type="GO" id="GO:0046872">
    <property type="term" value="F:metal ion binding"/>
    <property type="evidence" value="ECO:0007669"/>
    <property type="project" value="UniProtKB-KW"/>
</dbReference>